<dbReference type="PANTHER" id="PTHR32134">
    <property type="entry name" value="FNIP REPEAT-CONTAINING PROTEIN"/>
    <property type="match status" value="1"/>
</dbReference>
<dbReference type="AlphaFoldDB" id="A0AAN7TST6"/>
<dbReference type="PANTHER" id="PTHR32134:SF92">
    <property type="entry name" value="FNIP REPEAT-CONTAINING PROTEIN"/>
    <property type="match status" value="1"/>
</dbReference>
<evidence type="ECO:0000313" key="2">
    <source>
        <dbReference type="EMBL" id="KAK5574975.1"/>
    </source>
</evidence>
<accession>A0AAN7TST6</accession>
<sequence>MIFLNNFKRVDFKINTDKEYQYWLDYPYKSYLKRVYFFVGGKNKTKNLQRVLSILESLPENIDTVEIENCRYGPSLNIFKAGFIPNSVTSLELIGFTSTFSKDSIHSNLKTLILSDQISFNGIPFIQCIEGSKSYNSNNSDNKLTYLDFGKKNNSGYSNYHMYPIKKLPNNLKVLLFQDSYDQRIVNGFLPNSLTSLTFGDGFNSSIDVGCLPSSITYLKFGYHFNCIIRKGSLPNELKTLKFGESFNKSLNSEPCFLNTTKLEMIYLGREYESPINKFTFPKSLKILEFSSSCKFNHPIDVGYLPESLETLILGEDSFKSSIKSLPTTLKHLSINCVVSLRNLKPFLKNLEILEFTYVALFSKKLLLQYNDLPTSIKSLKIIEPKLISPDLQPSQSTPPIMTNQLELEQQSLNSLFSKQLLNLTHYEGPYNKCLLNCSSLKSLKITKHFKNQFECGDFSSSIESIEFLSYGNERLCSKVFTKMNNLKSIKFGYYFTHSIGDVIFPNTLTNIELGNGMNEVIDFKIFPNSLLSLKLGAGLNQLTLPNLPESLNCLSIGYGFRGTISMEWLKPSIHHLILSSVQCKFQFPLPKSLTIYTYFNNYNIIENQFYFENLTKNNNLKLCTETFFNSVYANLNNII</sequence>
<keyword evidence="3" id="KW-1185">Reference proteome</keyword>
<dbReference type="EMBL" id="JAVFKY010000006">
    <property type="protein sequence ID" value="KAK5574975.1"/>
    <property type="molecule type" value="Genomic_DNA"/>
</dbReference>
<dbReference type="SUPFAM" id="SSF52058">
    <property type="entry name" value="L domain-like"/>
    <property type="match status" value="1"/>
</dbReference>
<evidence type="ECO:0008006" key="4">
    <source>
        <dbReference type="Google" id="ProtNLM"/>
    </source>
</evidence>
<keyword evidence="1" id="KW-0677">Repeat</keyword>
<dbReference type="Proteomes" id="UP001344447">
    <property type="component" value="Unassembled WGS sequence"/>
</dbReference>
<dbReference type="InterPro" id="IPR008615">
    <property type="entry name" value="FNIP"/>
</dbReference>
<dbReference type="Pfam" id="PF05725">
    <property type="entry name" value="FNIP"/>
    <property type="match status" value="5"/>
</dbReference>
<organism evidence="2 3">
    <name type="scientific">Dictyostelium firmibasis</name>
    <dbReference type="NCBI Taxonomy" id="79012"/>
    <lineage>
        <taxon>Eukaryota</taxon>
        <taxon>Amoebozoa</taxon>
        <taxon>Evosea</taxon>
        <taxon>Eumycetozoa</taxon>
        <taxon>Dictyostelia</taxon>
        <taxon>Dictyosteliales</taxon>
        <taxon>Dictyosteliaceae</taxon>
        <taxon>Dictyostelium</taxon>
    </lineage>
</organism>
<evidence type="ECO:0000313" key="3">
    <source>
        <dbReference type="Proteomes" id="UP001344447"/>
    </source>
</evidence>
<protein>
    <recommendedName>
        <fullName evidence="4">FNIP repeat-containing protein</fullName>
    </recommendedName>
</protein>
<proteinExistence type="predicted"/>
<gene>
    <name evidence="2" type="ORF">RB653_010230</name>
</gene>
<comment type="caution">
    <text evidence="2">The sequence shown here is derived from an EMBL/GenBank/DDBJ whole genome shotgun (WGS) entry which is preliminary data.</text>
</comment>
<reference evidence="2 3" key="1">
    <citation type="submission" date="2023-11" db="EMBL/GenBank/DDBJ databases">
        <title>Dfirmibasis_genome.</title>
        <authorList>
            <person name="Edelbroek B."/>
            <person name="Kjellin J."/>
            <person name="Jerlstrom-Hultqvist J."/>
            <person name="Soderbom F."/>
        </authorList>
    </citation>
    <scope>NUCLEOTIDE SEQUENCE [LARGE SCALE GENOMIC DNA]</scope>
    <source>
        <strain evidence="2 3">TNS-C-14</strain>
    </source>
</reference>
<name>A0AAN7TST6_9MYCE</name>
<dbReference type="InterPro" id="IPR051251">
    <property type="entry name" value="STK_FNIP-Repeat"/>
</dbReference>
<evidence type="ECO:0000256" key="1">
    <source>
        <dbReference type="ARBA" id="ARBA00022737"/>
    </source>
</evidence>